<protein>
    <submittedName>
        <fullName evidence="1">Uncharacterized protein</fullName>
    </submittedName>
</protein>
<dbReference type="Proteomes" id="UP001586593">
    <property type="component" value="Unassembled WGS sequence"/>
</dbReference>
<proteinExistence type="predicted"/>
<evidence type="ECO:0000313" key="2">
    <source>
        <dbReference type="Proteomes" id="UP001586593"/>
    </source>
</evidence>
<gene>
    <name evidence="1" type="ORF">VTK73DRAFT_6928</name>
</gene>
<evidence type="ECO:0000313" key="1">
    <source>
        <dbReference type="EMBL" id="KAL1861766.1"/>
    </source>
</evidence>
<comment type="caution">
    <text evidence="1">The sequence shown here is derived from an EMBL/GenBank/DDBJ whole genome shotgun (WGS) entry which is preliminary data.</text>
</comment>
<keyword evidence="2" id="KW-1185">Reference proteome</keyword>
<dbReference type="EMBL" id="JAZHXJ010000408">
    <property type="protein sequence ID" value="KAL1861766.1"/>
    <property type="molecule type" value="Genomic_DNA"/>
</dbReference>
<name>A0ABR3WHN4_9PEZI</name>
<sequence>MPLPPILRGYDSIPLETRLLFDLVSSWTKRLLVLLYAPNLRRSLFLELALDVGARHSSHLLSITHTHTHTHSLSLSLSWLILLGSNLADYEEPVFVKQARAVIWEGHGVCKASDLTKGKFVWLRTVGRCIRPGGSGFQPPVCKMFFFFFRKTVYRGKAVYHCTRYEQCRCTSSYSPCMDLRKAGKGKEKQKGGKEKVTA</sequence>
<reference evidence="1 2" key="1">
    <citation type="journal article" date="2024" name="Commun. Biol.">
        <title>Comparative genomic analysis of thermophilic fungi reveals convergent evolutionary adaptations and gene losses.</title>
        <authorList>
            <person name="Steindorff A.S."/>
            <person name="Aguilar-Pontes M.V."/>
            <person name="Robinson A.J."/>
            <person name="Andreopoulos B."/>
            <person name="LaButti K."/>
            <person name="Kuo A."/>
            <person name="Mondo S."/>
            <person name="Riley R."/>
            <person name="Otillar R."/>
            <person name="Haridas S."/>
            <person name="Lipzen A."/>
            <person name="Grimwood J."/>
            <person name="Schmutz J."/>
            <person name="Clum A."/>
            <person name="Reid I.D."/>
            <person name="Moisan M.C."/>
            <person name="Butler G."/>
            <person name="Nguyen T.T.M."/>
            <person name="Dewar K."/>
            <person name="Conant G."/>
            <person name="Drula E."/>
            <person name="Henrissat B."/>
            <person name="Hansel C."/>
            <person name="Singer S."/>
            <person name="Hutchinson M.I."/>
            <person name="de Vries R.P."/>
            <person name="Natvig D.O."/>
            <person name="Powell A.J."/>
            <person name="Tsang A."/>
            <person name="Grigoriev I.V."/>
        </authorList>
    </citation>
    <scope>NUCLEOTIDE SEQUENCE [LARGE SCALE GENOMIC DNA]</scope>
    <source>
        <strain evidence="1 2">ATCC 24622</strain>
    </source>
</reference>
<organism evidence="1 2">
    <name type="scientific">Phialemonium thermophilum</name>
    <dbReference type="NCBI Taxonomy" id="223376"/>
    <lineage>
        <taxon>Eukaryota</taxon>
        <taxon>Fungi</taxon>
        <taxon>Dikarya</taxon>
        <taxon>Ascomycota</taxon>
        <taxon>Pezizomycotina</taxon>
        <taxon>Sordariomycetes</taxon>
        <taxon>Sordariomycetidae</taxon>
        <taxon>Cephalothecales</taxon>
        <taxon>Cephalothecaceae</taxon>
        <taxon>Phialemonium</taxon>
    </lineage>
</organism>
<accession>A0ABR3WHN4</accession>